<evidence type="ECO:0000313" key="3">
    <source>
        <dbReference type="Proteomes" id="UP001228049"/>
    </source>
</evidence>
<dbReference type="EMBL" id="JASDAP010000004">
    <property type="protein sequence ID" value="KAK1904171.1"/>
    <property type="molecule type" value="Genomic_DNA"/>
</dbReference>
<name>A0AAD9CNM8_DISEL</name>
<proteinExistence type="predicted"/>
<gene>
    <name evidence="2" type="ORF">KUDE01_011354</name>
</gene>
<feature type="coiled-coil region" evidence="1">
    <location>
        <begin position="30"/>
        <end position="71"/>
    </location>
</feature>
<accession>A0AAD9CNM8</accession>
<evidence type="ECO:0000256" key="1">
    <source>
        <dbReference type="SAM" id="Coils"/>
    </source>
</evidence>
<dbReference type="AlphaFoldDB" id="A0AAD9CNM8"/>
<dbReference type="PANTHER" id="PTHR11505">
    <property type="entry name" value="L1 TRANSPOSABLE ELEMENT-RELATED"/>
    <property type="match status" value="1"/>
</dbReference>
<keyword evidence="3" id="KW-1185">Reference proteome</keyword>
<organism evidence="2 3">
    <name type="scientific">Dissostichus eleginoides</name>
    <name type="common">Patagonian toothfish</name>
    <name type="synonym">Dissostichus amissus</name>
    <dbReference type="NCBI Taxonomy" id="100907"/>
    <lineage>
        <taxon>Eukaryota</taxon>
        <taxon>Metazoa</taxon>
        <taxon>Chordata</taxon>
        <taxon>Craniata</taxon>
        <taxon>Vertebrata</taxon>
        <taxon>Euteleostomi</taxon>
        <taxon>Actinopterygii</taxon>
        <taxon>Neopterygii</taxon>
        <taxon>Teleostei</taxon>
        <taxon>Neoteleostei</taxon>
        <taxon>Acanthomorphata</taxon>
        <taxon>Eupercaria</taxon>
        <taxon>Perciformes</taxon>
        <taxon>Notothenioidei</taxon>
        <taxon>Nototheniidae</taxon>
        <taxon>Dissostichus</taxon>
    </lineage>
</organism>
<dbReference type="Gene3D" id="3.30.70.1820">
    <property type="entry name" value="L1 transposable element, RRM domain"/>
    <property type="match status" value="1"/>
</dbReference>
<reference evidence="2" key="1">
    <citation type="submission" date="2023-04" db="EMBL/GenBank/DDBJ databases">
        <title>Chromosome-level genome of Chaenocephalus aceratus.</title>
        <authorList>
            <person name="Park H."/>
        </authorList>
    </citation>
    <scope>NUCLEOTIDE SEQUENCE</scope>
    <source>
        <strain evidence="2">DE</strain>
        <tissue evidence="2">Muscle</tissue>
    </source>
</reference>
<comment type="caution">
    <text evidence="2">The sequence shown here is derived from an EMBL/GenBank/DDBJ whole genome shotgun (WGS) entry which is preliminary data.</text>
</comment>
<dbReference type="InterPro" id="IPR004244">
    <property type="entry name" value="Transposase_22"/>
</dbReference>
<sequence>MKEDFVSRFDGLLSAIQGVQVDLKAVTVRVTEAEDRISTNEDDVAALLAQNRAMKTTVEELVLKVDDLENRSRCSNLRLVGMPERKEGTDMCAFLEKWIPDVLGASHFPGPLLIERAHRIGKVTKAEAQPPARPRVVIMKFLNYADKSRVMQAARMKGPILLDNQGVMFFPHISAELLKRRKMFDGVKRELASLSISDLRITQQF</sequence>
<evidence type="ECO:0000313" key="2">
    <source>
        <dbReference type="EMBL" id="KAK1904171.1"/>
    </source>
</evidence>
<protein>
    <submittedName>
        <fullName evidence="2">LINE-1 retrotransposable element ORF1 protein</fullName>
    </submittedName>
</protein>
<keyword evidence="1" id="KW-0175">Coiled coil</keyword>
<dbReference type="Proteomes" id="UP001228049">
    <property type="component" value="Unassembled WGS sequence"/>
</dbReference>